<dbReference type="EMBL" id="RDSM01000002">
    <property type="protein sequence ID" value="RXH56692.1"/>
    <property type="molecule type" value="Genomic_DNA"/>
</dbReference>
<comment type="caution">
    <text evidence="1">The sequence shown here is derived from an EMBL/GenBank/DDBJ whole genome shotgun (WGS) entry which is preliminary data.</text>
</comment>
<reference evidence="1 2" key="1">
    <citation type="submission" date="2018-11" db="EMBL/GenBank/DDBJ databases">
        <authorList>
            <person name="Mardanov A.V."/>
            <person name="Ravin N.V."/>
            <person name="Dedysh S.N."/>
        </authorList>
    </citation>
    <scope>NUCLEOTIDE SEQUENCE [LARGE SCALE GENOMIC DNA]</scope>
    <source>
        <strain evidence="1 2">AF10</strain>
    </source>
</reference>
<protein>
    <submittedName>
        <fullName evidence="1">Uncharacterized protein</fullName>
    </submittedName>
</protein>
<name>A0A4Q0T1L9_9BACT</name>
<evidence type="ECO:0000313" key="2">
    <source>
        <dbReference type="Proteomes" id="UP000289437"/>
    </source>
</evidence>
<dbReference type="AlphaFoldDB" id="A0A4Q0T1L9"/>
<gene>
    <name evidence="1" type="ORF">GRAN_3549</name>
</gene>
<accession>A0A4Q0T1L9</accession>
<dbReference type="Proteomes" id="UP000289437">
    <property type="component" value="Unassembled WGS sequence"/>
</dbReference>
<reference evidence="2" key="2">
    <citation type="submission" date="2019-02" db="EMBL/GenBank/DDBJ databases">
        <title>Granulicella sibirica sp. nov., a psychrotolerant acidobacterium isolated from an organic soil layer in forested tundra, West Siberia.</title>
        <authorList>
            <person name="Oshkin I.Y."/>
            <person name="Kulichevskaya I.S."/>
            <person name="Rijpstra W.I.C."/>
            <person name="Sinninghe Damste J.S."/>
            <person name="Rakitin A.L."/>
            <person name="Ravin N.V."/>
            <person name="Dedysh S.N."/>
        </authorList>
    </citation>
    <scope>NUCLEOTIDE SEQUENCE [LARGE SCALE GENOMIC DNA]</scope>
    <source>
        <strain evidence="2">AF10</strain>
    </source>
</reference>
<keyword evidence="2" id="KW-1185">Reference proteome</keyword>
<sequence>MGARDAAQFQIHEQDKTILRIFSSRLDLQKDLCDFAGSCVHKNL</sequence>
<organism evidence="1 2">
    <name type="scientific">Granulicella sibirica</name>
    <dbReference type="NCBI Taxonomy" id="2479048"/>
    <lineage>
        <taxon>Bacteria</taxon>
        <taxon>Pseudomonadati</taxon>
        <taxon>Acidobacteriota</taxon>
        <taxon>Terriglobia</taxon>
        <taxon>Terriglobales</taxon>
        <taxon>Acidobacteriaceae</taxon>
        <taxon>Granulicella</taxon>
    </lineage>
</organism>
<evidence type="ECO:0000313" key="1">
    <source>
        <dbReference type="EMBL" id="RXH56692.1"/>
    </source>
</evidence>
<proteinExistence type="predicted"/>